<protein>
    <submittedName>
        <fullName evidence="2">Unnamed protein product</fullName>
    </submittedName>
</protein>
<gene>
    <name evidence="2" type="ORF">Pfra01_001417500</name>
</gene>
<organism evidence="2 3">
    <name type="scientific">Phytophthora fragariaefolia</name>
    <dbReference type="NCBI Taxonomy" id="1490495"/>
    <lineage>
        <taxon>Eukaryota</taxon>
        <taxon>Sar</taxon>
        <taxon>Stramenopiles</taxon>
        <taxon>Oomycota</taxon>
        <taxon>Peronosporomycetes</taxon>
        <taxon>Peronosporales</taxon>
        <taxon>Peronosporaceae</taxon>
        <taxon>Phytophthora</taxon>
    </lineage>
</organism>
<keyword evidence="3" id="KW-1185">Reference proteome</keyword>
<accession>A0A9W6XPU9</accession>
<name>A0A9W6XPU9_9STRA</name>
<dbReference type="PANTHER" id="PTHR33977:SF1">
    <property type="entry name" value="ZINC ION BINDING PROTEIN"/>
    <property type="match status" value="1"/>
</dbReference>
<dbReference type="OrthoDB" id="125095at2759"/>
<evidence type="ECO:0000259" key="1">
    <source>
        <dbReference type="Pfam" id="PF10551"/>
    </source>
</evidence>
<comment type="caution">
    <text evidence="2">The sequence shown here is derived from an EMBL/GenBank/DDBJ whole genome shotgun (WGS) entry which is preliminary data.</text>
</comment>
<dbReference type="AlphaFoldDB" id="A0A9W6XPU9"/>
<dbReference type="Pfam" id="PF10551">
    <property type="entry name" value="MULE"/>
    <property type="match status" value="1"/>
</dbReference>
<evidence type="ECO:0000313" key="3">
    <source>
        <dbReference type="Proteomes" id="UP001165121"/>
    </source>
</evidence>
<reference evidence="2" key="1">
    <citation type="submission" date="2023-04" db="EMBL/GenBank/DDBJ databases">
        <title>Phytophthora fragariaefolia NBRC 109709.</title>
        <authorList>
            <person name="Ichikawa N."/>
            <person name="Sato H."/>
            <person name="Tonouchi N."/>
        </authorList>
    </citation>
    <scope>NUCLEOTIDE SEQUENCE</scope>
    <source>
        <strain evidence="2">NBRC 109709</strain>
    </source>
</reference>
<dbReference type="EMBL" id="BSXT01001474">
    <property type="protein sequence ID" value="GMF42804.1"/>
    <property type="molecule type" value="Genomic_DNA"/>
</dbReference>
<dbReference type="Proteomes" id="UP001165121">
    <property type="component" value="Unassembled WGS sequence"/>
</dbReference>
<dbReference type="PANTHER" id="PTHR33977">
    <property type="entry name" value="ZINC ION BINDING PROTEIN"/>
    <property type="match status" value="1"/>
</dbReference>
<dbReference type="InterPro" id="IPR018289">
    <property type="entry name" value="MULE_transposase_dom"/>
</dbReference>
<sequence>MDGQLNVGDGCDEEPFVVGITTANLLKRLDRDPTTFIFHIDATFKISQVGNPVLVLGISDSTRTFHLVAFCIISQRIESVYAMALLSFRKIHTQEAGKPVRLKYLMGDAEDGQLNAVGHTFQHDSDFIFMCFFHVMKKVQERTRYLPDRVANWVLAHIYDMHICSNFAELTQVANSYLKQWRSYSGSATFSAYFLPNGLVIGTHSGNAVIRHLGSLQPTTLWSNLTAYSSMTMCREPASNAGFC</sequence>
<proteinExistence type="predicted"/>
<evidence type="ECO:0000313" key="2">
    <source>
        <dbReference type="EMBL" id="GMF42804.1"/>
    </source>
</evidence>
<feature type="domain" description="MULE transposase" evidence="1">
    <location>
        <begin position="38"/>
        <end position="138"/>
    </location>
</feature>